<name>A0A9W6U8N3_9STRA</name>
<feature type="compositionally biased region" description="Low complexity" evidence="1">
    <location>
        <begin position="116"/>
        <end position="130"/>
    </location>
</feature>
<organism evidence="2 3">
    <name type="scientific">Phytophthora lilii</name>
    <dbReference type="NCBI Taxonomy" id="2077276"/>
    <lineage>
        <taxon>Eukaryota</taxon>
        <taxon>Sar</taxon>
        <taxon>Stramenopiles</taxon>
        <taxon>Oomycota</taxon>
        <taxon>Peronosporomycetes</taxon>
        <taxon>Peronosporales</taxon>
        <taxon>Peronosporaceae</taxon>
        <taxon>Phytophthora</taxon>
    </lineage>
</organism>
<evidence type="ECO:0000256" key="1">
    <source>
        <dbReference type="SAM" id="MobiDB-lite"/>
    </source>
</evidence>
<evidence type="ECO:0000313" key="3">
    <source>
        <dbReference type="Proteomes" id="UP001165083"/>
    </source>
</evidence>
<evidence type="ECO:0000313" key="2">
    <source>
        <dbReference type="EMBL" id="GMF27329.1"/>
    </source>
</evidence>
<dbReference type="AlphaFoldDB" id="A0A9W6U8N3"/>
<comment type="caution">
    <text evidence="2">The sequence shown here is derived from an EMBL/GenBank/DDBJ whole genome shotgun (WGS) entry which is preliminary data.</text>
</comment>
<protein>
    <submittedName>
        <fullName evidence="2">Unnamed protein product</fullName>
    </submittedName>
</protein>
<dbReference type="EMBL" id="BSXW01000657">
    <property type="protein sequence ID" value="GMF27329.1"/>
    <property type="molecule type" value="Genomic_DNA"/>
</dbReference>
<gene>
    <name evidence="2" type="ORF">Plil01_001143100</name>
</gene>
<proteinExistence type="predicted"/>
<keyword evidence="3" id="KW-1185">Reference proteome</keyword>
<accession>A0A9W6U8N3</accession>
<dbReference type="OrthoDB" id="77819at2759"/>
<reference evidence="2" key="1">
    <citation type="submission" date="2023-04" db="EMBL/GenBank/DDBJ databases">
        <title>Phytophthora lilii NBRC 32176.</title>
        <authorList>
            <person name="Ichikawa N."/>
            <person name="Sato H."/>
            <person name="Tonouchi N."/>
        </authorList>
    </citation>
    <scope>NUCLEOTIDE SEQUENCE</scope>
    <source>
        <strain evidence="2">NBRC 32176</strain>
    </source>
</reference>
<feature type="region of interest" description="Disordered" evidence="1">
    <location>
        <begin position="80"/>
        <end position="130"/>
    </location>
</feature>
<dbReference type="Proteomes" id="UP001165083">
    <property type="component" value="Unassembled WGS sequence"/>
</dbReference>
<sequence length="553" mass="59847">MAGQCLDRNRESVLAVRIAEVSKNHLNQVREAEPVVDRWSDVDECGCLQRFRVQVAVPKCPGACDYETAVVTDPVLVLSKKKKRPVKQNADAASPATAKKAKRASMHTSPTRKMTSESPDSSQSSSTVTGSLTAALAEMEDTTPSRTTESMAPFTPDSPNLCLWANAAFDLLHNLQWQRVLTSATDKSGGNLGEILSQALSKAYKCPSCQETYGQVPTHKDDCDLKLLLEQGGRLRGSRNTCLSRYILTRTESLPGIPEASATGKVYDLTTNHSNQWPADTELEWPDRPKVMYSGGDTTPKVQTPPYNLSRNLLQLSADRTGRTQAPTNAFNSNVAASTLNVNSWKDYASLSKLLYRCSHRTSAADNSTFQWTGALPPVGTLTSGVSTFPSAAKSSGIMQARAPRESQQFSALLAATKGMSADAADLFREAEAALNGDGNIVNSLSNLSVSDLMRPNIGDNDDNEIRFAHKAISLSGLLSADQPVLGISVEREVAVIMASDFRDCGFPAFDASFNSLGFYHLLTATVRNAFQLKCILRPALTISVCSIRLMPL</sequence>